<evidence type="ECO:0000313" key="22">
    <source>
        <dbReference type="EMBL" id="EMD67617.1"/>
    </source>
</evidence>
<dbReference type="RefSeq" id="XP_007697227.1">
    <property type="nucleotide sequence ID" value="XM_007699037.1"/>
</dbReference>
<evidence type="ECO:0000256" key="15">
    <source>
        <dbReference type="ARBA" id="ARBA00023140"/>
    </source>
</evidence>
<organism evidence="22 23">
    <name type="scientific">Cochliobolus sativus (strain ND90Pr / ATCC 201652)</name>
    <name type="common">Common root rot and spot blotch fungus</name>
    <name type="synonym">Bipolaris sorokiniana</name>
    <dbReference type="NCBI Taxonomy" id="665912"/>
    <lineage>
        <taxon>Eukaryota</taxon>
        <taxon>Fungi</taxon>
        <taxon>Dikarya</taxon>
        <taxon>Ascomycota</taxon>
        <taxon>Pezizomycotina</taxon>
        <taxon>Dothideomycetes</taxon>
        <taxon>Pleosporomycetidae</taxon>
        <taxon>Pleosporales</taxon>
        <taxon>Pleosporineae</taxon>
        <taxon>Pleosporaceae</taxon>
        <taxon>Bipolaris</taxon>
    </lineage>
</organism>
<comment type="function">
    <text evidence="17">Acyl-CoA synthetase required for both the import of long chain fatty acids (LCFAs) (C14-C18) and the activation very long chain fatty acids (VLCFAs) (C20-C26) by esterification of the fatty acids into metabolically active CoA-thioesters for subsequent degradation or incorporation into phospholipids. The transport and fatty acyl-CoA synthetase activities are genetically separable and are thus independent activities. Esterifies VLCFAs in the peroxisome matrix. The VLCFAs are actively transported into peroxisomes by a PXA1-PXA2 heterodimeric transporter in the peroxisomal membrane.</text>
</comment>
<keyword evidence="9 20" id="KW-0812">Transmembrane</keyword>
<reference evidence="22 23" key="1">
    <citation type="journal article" date="2012" name="PLoS Pathog.">
        <title>Diverse lifestyles and strategies of plant pathogenesis encoded in the genomes of eighteen Dothideomycetes fungi.</title>
        <authorList>
            <person name="Ohm R.A."/>
            <person name="Feau N."/>
            <person name="Henrissat B."/>
            <person name="Schoch C.L."/>
            <person name="Horwitz B.A."/>
            <person name="Barry K.W."/>
            <person name="Condon B.J."/>
            <person name="Copeland A.C."/>
            <person name="Dhillon B."/>
            <person name="Glaser F."/>
            <person name="Hesse C.N."/>
            <person name="Kosti I."/>
            <person name="LaButti K."/>
            <person name="Lindquist E.A."/>
            <person name="Lucas S."/>
            <person name="Salamov A.A."/>
            <person name="Bradshaw R.E."/>
            <person name="Ciuffetti L."/>
            <person name="Hamelin R.C."/>
            <person name="Kema G.H.J."/>
            <person name="Lawrence C."/>
            <person name="Scott J.A."/>
            <person name="Spatafora J.W."/>
            <person name="Turgeon B.G."/>
            <person name="de Wit P.J.G.M."/>
            <person name="Zhong S."/>
            <person name="Goodwin S.B."/>
            <person name="Grigoriev I.V."/>
        </authorList>
    </citation>
    <scope>NUCLEOTIDE SEQUENCE [LARGE SCALE GENOMIC DNA]</scope>
    <source>
        <strain evidence="23">ND90Pr / ATCC 201652</strain>
    </source>
</reference>
<dbReference type="InterPro" id="IPR036259">
    <property type="entry name" value="MFS_trans_sf"/>
</dbReference>
<comment type="subcellular location">
    <subcellularLocation>
        <location evidence="3">Cell membrane</location>
        <topology evidence="3">Multi-pass membrane protein</topology>
    </subcellularLocation>
    <subcellularLocation>
        <location evidence="1">Lipid droplet</location>
    </subcellularLocation>
    <subcellularLocation>
        <location evidence="2">Peroxisome membrane</location>
        <topology evidence="2">Multi-pass membrane protein</topology>
    </subcellularLocation>
</comment>
<evidence type="ECO:0000256" key="10">
    <source>
        <dbReference type="ARBA" id="ARBA00022741"/>
    </source>
</evidence>
<evidence type="ECO:0000256" key="6">
    <source>
        <dbReference type="ARBA" id="ARBA00022475"/>
    </source>
</evidence>
<dbReference type="FunFam" id="1.20.1250.20:FF:000223">
    <property type="entry name" value="Major facilitator superfamily domain-containing protein"/>
    <property type="match status" value="1"/>
</dbReference>
<feature type="transmembrane region" description="Helical" evidence="20">
    <location>
        <begin position="115"/>
        <end position="133"/>
    </location>
</feature>
<dbReference type="EMBL" id="KB445639">
    <property type="protein sequence ID" value="EMD67617.1"/>
    <property type="molecule type" value="Genomic_DNA"/>
</dbReference>
<protein>
    <recommendedName>
        <fullName evidence="18">Very long-chain fatty acid transport protein</fullName>
    </recommendedName>
    <alternativeName>
        <fullName evidence="19">Very-long-chain acyl-CoA synthetase</fullName>
    </alternativeName>
</protein>
<feature type="domain" description="Major facilitator superfamily (MFS) profile" evidence="21">
    <location>
        <begin position="16"/>
        <end position="438"/>
    </location>
</feature>
<evidence type="ECO:0000256" key="4">
    <source>
        <dbReference type="ARBA" id="ARBA00006432"/>
    </source>
</evidence>
<evidence type="ECO:0000256" key="2">
    <source>
        <dbReference type="ARBA" id="ARBA00004585"/>
    </source>
</evidence>
<dbReference type="PANTHER" id="PTHR43107">
    <property type="entry name" value="LONG-CHAIN FATTY ACID TRANSPORT PROTEIN"/>
    <property type="match status" value="1"/>
</dbReference>
<feature type="transmembrane region" description="Helical" evidence="20">
    <location>
        <begin position="20"/>
        <end position="38"/>
    </location>
</feature>
<dbReference type="InterPro" id="IPR020845">
    <property type="entry name" value="AMP-binding_CS"/>
</dbReference>
<dbReference type="GO" id="GO:0009898">
    <property type="term" value="C:cytoplasmic side of plasma membrane"/>
    <property type="evidence" value="ECO:0007669"/>
    <property type="project" value="TreeGrafter"/>
</dbReference>
<dbReference type="KEGG" id="bsc:COCSADRAFT_136765"/>
<feature type="transmembrane region" description="Helical" evidence="20">
    <location>
        <begin position="300"/>
        <end position="317"/>
    </location>
</feature>
<dbReference type="Pfam" id="PF13193">
    <property type="entry name" value="AMP-binding_C"/>
    <property type="match status" value="1"/>
</dbReference>
<evidence type="ECO:0000256" key="3">
    <source>
        <dbReference type="ARBA" id="ARBA00004651"/>
    </source>
</evidence>
<dbReference type="STRING" id="665912.M2TFW3"/>
<evidence type="ECO:0000259" key="21">
    <source>
        <dbReference type="PROSITE" id="PS50850"/>
    </source>
</evidence>
<evidence type="ECO:0000256" key="14">
    <source>
        <dbReference type="ARBA" id="ARBA00023136"/>
    </source>
</evidence>
<feature type="transmembrane region" description="Helical" evidence="20">
    <location>
        <begin position="205"/>
        <end position="225"/>
    </location>
</feature>
<evidence type="ECO:0000256" key="1">
    <source>
        <dbReference type="ARBA" id="ARBA00004502"/>
    </source>
</evidence>
<dbReference type="InterPro" id="IPR042099">
    <property type="entry name" value="ANL_N_sf"/>
</dbReference>
<dbReference type="SUPFAM" id="SSF56801">
    <property type="entry name" value="Acetyl-CoA synthetase-like"/>
    <property type="match status" value="1"/>
</dbReference>
<keyword evidence="12 20" id="KW-1133">Transmembrane helix</keyword>
<keyword evidence="23" id="KW-1185">Reference proteome</keyword>
<feature type="transmembrane region" description="Helical" evidence="20">
    <location>
        <begin position="389"/>
        <end position="408"/>
    </location>
</feature>
<keyword evidence="5" id="KW-0813">Transport</keyword>
<evidence type="ECO:0000256" key="12">
    <source>
        <dbReference type="ARBA" id="ARBA00022989"/>
    </source>
</evidence>
<dbReference type="Proteomes" id="UP000016934">
    <property type="component" value="Unassembled WGS sequence"/>
</dbReference>
<dbReference type="eggNOG" id="KOG1179">
    <property type="taxonomic scope" value="Eukaryota"/>
</dbReference>
<dbReference type="SUPFAM" id="SSF103473">
    <property type="entry name" value="MFS general substrate transporter"/>
    <property type="match status" value="1"/>
</dbReference>
<dbReference type="GO" id="GO:0005811">
    <property type="term" value="C:lipid droplet"/>
    <property type="evidence" value="ECO:0007669"/>
    <property type="project" value="UniProtKB-SubCell"/>
</dbReference>
<keyword evidence="15" id="KW-0576">Peroxisome</keyword>
<keyword evidence="11" id="KW-0067">ATP-binding</keyword>
<dbReference type="PANTHER" id="PTHR43107:SF6">
    <property type="entry name" value="ACYL-COA SYNTHETASE FAMILY PROTEIN (CEFD1), PUTATIVE (AFU_ORTHOLOGUE AFUA_6G03630)-RELATED"/>
    <property type="match status" value="1"/>
</dbReference>
<keyword evidence="13" id="KW-0445">Lipid transport</keyword>
<dbReference type="GeneID" id="19131026"/>
<evidence type="ECO:0000256" key="5">
    <source>
        <dbReference type="ARBA" id="ARBA00022448"/>
    </source>
</evidence>
<evidence type="ECO:0000256" key="11">
    <source>
        <dbReference type="ARBA" id="ARBA00022840"/>
    </source>
</evidence>
<evidence type="ECO:0000256" key="20">
    <source>
        <dbReference type="SAM" id="Phobius"/>
    </source>
</evidence>
<feature type="transmembrane region" description="Helical" evidence="20">
    <location>
        <begin position="262"/>
        <end position="280"/>
    </location>
</feature>
<dbReference type="eggNOG" id="KOG2615">
    <property type="taxonomic scope" value="Eukaryota"/>
</dbReference>
<dbReference type="InterPro" id="IPR020846">
    <property type="entry name" value="MFS_dom"/>
</dbReference>
<feature type="transmembrane region" description="Helical" evidence="20">
    <location>
        <begin position="173"/>
        <end position="193"/>
    </location>
</feature>
<dbReference type="GO" id="GO:0004467">
    <property type="term" value="F:long-chain fatty acid-CoA ligase activity"/>
    <property type="evidence" value="ECO:0007669"/>
    <property type="project" value="TreeGrafter"/>
</dbReference>
<dbReference type="InterPro" id="IPR005829">
    <property type="entry name" value="Sugar_transporter_CS"/>
</dbReference>
<feature type="transmembrane region" description="Helical" evidence="20">
    <location>
        <begin position="414"/>
        <end position="434"/>
    </location>
</feature>
<keyword evidence="8" id="KW-0551">Lipid droplet</keyword>
<proteinExistence type="inferred from homology"/>
<dbReference type="InterPro" id="IPR011701">
    <property type="entry name" value="MFS"/>
</dbReference>
<evidence type="ECO:0000313" key="23">
    <source>
        <dbReference type="Proteomes" id="UP000016934"/>
    </source>
</evidence>
<dbReference type="PROSITE" id="PS00455">
    <property type="entry name" value="AMP_BINDING"/>
    <property type="match status" value="1"/>
</dbReference>
<dbReference type="Gene3D" id="3.40.50.12780">
    <property type="entry name" value="N-terminal domain of ligase-like"/>
    <property type="match status" value="1"/>
</dbReference>
<keyword evidence="14 20" id="KW-0472">Membrane</keyword>
<dbReference type="GO" id="GO:0044539">
    <property type="term" value="P:long-chain fatty acid import into cell"/>
    <property type="evidence" value="ECO:0007669"/>
    <property type="project" value="TreeGrafter"/>
</dbReference>
<evidence type="ECO:0000256" key="13">
    <source>
        <dbReference type="ARBA" id="ARBA00023055"/>
    </source>
</evidence>
<evidence type="ECO:0000256" key="8">
    <source>
        <dbReference type="ARBA" id="ARBA00022677"/>
    </source>
</evidence>
<dbReference type="GO" id="GO:0005778">
    <property type="term" value="C:peroxisomal membrane"/>
    <property type="evidence" value="ECO:0007669"/>
    <property type="project" value="UniProtKB-SubCell"/>
</dbReference>
<dbReference type="GO" id="GO:0005524">
    <property type="term" value="F:ATP binding"/>
    <property type="evidence" value="ECO:0007669"/>
    <property type="project" value="UniProtKB-KW"/>
</dbReference>
<dbReference type="Pfam" id="PF07690">
    <property type="entry name" value="MFS_1"/>
    <property type="match status" value="1"/>
</dbReference>
<accession>M2TFW3</accession>
<dbReference type="PROSITE" id="PS50850">
    <property type="entry name" value="MFS"/>
    <property type="match status" value="1"/>
</dbReference>
<evidence type="ECO:0000256" key="16">
    <source>
        <dbReference type="ARBA" id="ARBA00051585"/>
    </source>
</evidence>
<comment type="similarity">
    <text evidence="4">Belongs to the ATP-dependent AMP-binding enzyme family.</text>
</comment>
<keyword evidence="6" id="KW-1003">Cell membrane</keyword>
<name>M2TFW3_COCSN</name>
<keyword evidence="7" id="KW-0436">Ligase</keyword>
<feature type="transmembrane region" description="Helical" evidence="20">
    <location>
        <begin position="81"/>
        <end position="103"/>
    </location>
</feature>
<dbReference type="InterPro" id="IPR025110">
    <property type="entry name" value="AMP-bd_C"/>
</dbReference>
<evidence type="ECO:0000256" key="18">
    <source>
        <dbReference type="ARBA" id="ARBA00068795"/>
    </source>
</evidence>
<comment type="catalytic activity">
    <reaction evidence="16">
        <text>a very long-chain fatty acid + ATP + CoA = a very long-chain fatty acyl-CoA + AMP + diphosphate</text>
        <dbReference type="Rhea" id="RHEA:54536"/>
        <dbReference type="ChEBI" id="CHEBI:30616"/>
        <dbReference type="ChEBI" id="CHEBI:33019"/>
        <dbReference type="ChEBI" id="CHEBI:57287"/>
        <dbReference type="ChEBI" id="CHEBI:58950"/>
        <dbReference type="ChEBI" id="CHEBI:138261"/>
        <dbReference type="ChEBI" id="CHEBI:456215"/>
    </reaction>
</comment>
<sequence length="1102" mass="121510">MGSETAPVSATLRKRVLKVLFISLLLDLISFTFILPLFPKLIEFYRNHETGDPDTILSKILAGLNAYKNSFAKPINSRYDIVLLGGALGSLFSLCQAIASPFIGTLSDKYGRRTALLWSMVGNIFSVALWVAATDFRTFLASRIVGGLSEGNVQLAMAIATDISDDSQRGSTMALVGVCFSIAFTFGPALGAYLSTLQIMDKNPFAMAAGFSLFLIVSETIYLYISLPETLPSANKSENGMANGKLKDADKPKPRIRTNSHFLLNATHFTFILFFSGMEFSLPFMTYDLFAYQAKDSGRLLGFIGLVASLLQGSVVRRMHPLKVVQMGVVSCTIAFVMLGRVQTQGALYGAAALLAVTSATVVTGLNSLSSFEAGAGERGNKLGNHRSFGQIGRSLGPLVFCTLYWWAGRETAYATGAAGMVAVCGLVFGGLKVPPGTENIGKKKQKTHLSAYYLNNKHAPSCNKAAVRNMDPTTTAAALAAASALAAYVNAKYHVAQDINTLKFKRNSTKYYEQLVKTNRQSPWYTFPPQVERYGDNLCIWSRAKSYTWRQVHDRAVQWANFFLAQGVKPGDMVATYLMNSADFMVIWLGLFCIGCAPAHLNYNLKDEGLVHCLKIAGVKLVLIDEDEGCSERFENVRATVEDMGIRAFKVDENMLAEVYQGSTAVPGDEFRENVRGRDPTCLLYTSGTTGLPKAGKYMVSRFHERGDPDDLSFGQKAGPDGDRWYCCMPLFHGTGGMLTLSAITSGLSVAIGRKFSVRTFWDDIHDSQATMFVYVGETARYLLMAPPHPRERDHRLRGMYGNGMRPDVWRRFKERFNVPEVMEFFNSTEGVLGLVVHNKGPFTDNALAQHGALVRAALHNIYIPVAVEPETGELLRDPKTGFVKRNSYNEGGEILVAVPSEDTFAGYHNNPKATAKKFERDVFKKGDLYYRSGDALRRDDDGRWFFMDRLGDTFRWKSENVSTAEIAEVLGKFPGVDEAIVYGTLVPGHDGRAGCVALRLSPGTSPEAFDWKALLEYARGKLPRYAVPVFLRLVKEASNTDNQKQNKAPLRNEGIEIDKYGSKVVGGADDVVMWMKPGEDRYVKFTLEDLEALRSGKILL</sequence>
<feature type="transmembrane region" description="Helical" evidence="20">
    <location>
        <begin position="324"/>
        <end position="342"/>
    </location>
</feature>
<dbReference type="PROSITE" id="PS00216">
    <property type="entry name" value="SUGAR_TRANSPORT_1"/>
    <property type="match status" value="1"/>
</dbReference>
<dbReference type="FunFam" id="3.40.50.12780:FF:000019">
    <property type="entry name" value="Long-chain fatty acid transporter"/>
    <property type="match status" value="1"/>
</dbReference>
<evidence type="ECO:0000256" key="9">
    <source>
        <dbReference type="ARBA" id="ARBA00022692"/>
    </source>
</evidence>
<dbReference type="InterPro" id="IPR000873">
    <property type="entry name" value="AMP-dep_synth/lig_dom"/>
</dbReference>
<feature type="transmembrane region" description="Helical" evidence="20">
    <location>
        <begin position="583"/>
        <end position="602"/>
    </location>
</feature>
<dbReference type="AlphaFoldDB" id="M2TFW3"/>
<feature type="transmembrane region" description="Helical" evidence="20">
    <location>
        <begin position="348"/>
        <end position="369"/>
    </location>
</feature>
<dbReference type="FunFam" id="3.30.300.30:FF:000020">
    <property type="entry name" value="Long-chain fatty acid transporter"/>
    <property type="match status" value="1"/>
</dbReference>
<dbReference type="OrthoDB" id="196650at2759"/>
<dbReference type="GO" id="GO:0005324">
    <property type="term" value="F:long-chain fatty acid transmembrane transporter activity"/>
    <property type="evidence" value="ECO:0007669"/>
    <property type="project" value="TreeGrafter"/>
</dbReference>
<evidence type="ECO:0000256" key="7">
    <source>
        <dbReference type="ARBA" id="ARBA00022598"/>
    </source>
</evidence>
<evidence type="ECO:0000256" key="19">
    <source>
        <dbReference type="ARBA" id="ARBA00078285"/>
    </source>
</evidence>
<dbReference type="Gene3D" id="3.30.300.30">
    <property type="match status" value="1"/>
</dbReference>
<dbReference type="Pfam" id="PF00501">
    <property type="entry name" value="AMP-binding"/>
    <property type="match status" value="1"/>
</dbReference>
<evidence type="ECO:0000256" key="17">
    <source>
        <dbReference type="ARBA" id="ARBA00060276"/>
    </source>
</evidence>
<dbReference type="OMA" id="VRTNSHY"/>
<reference evidence="23" key="2">
    <citation type="journal article" date="2013" name="PLoS Genet.">
        <title>Comparative genome structure, secondary metabolite, and effector coding capacity across Cochliobolus pathogens.</title>
        <authorList>
            <person name="Condon B.J."/>
            <person name="Leng Y."/>
            <person name="Wu D."/>
            <person name="Bushley K.E."/>
            <person name="Ohm R.A."/>
            <person name="Otillar R."/>
            <person name="Martin J."/>
            <person name="Schackwitz W."/>
            <person name="Grimwood J."/>
            <person name="MohdZainudin N."/>
            <person name="Xue C."/>
            <person name="Wang R."/>
            <person name="Manning V.A."/>
            <person name="Dhillon B."/>
            <person name="Tu Z.J."/>
            <person name="Steffenson B.J."/>
            <person name="Salamov A."/>
            <person name="Sun H."/>
            <person name="Lowry S."/>
            <person name="LaButti K."/>
            <person name="Han J."/>
            <person name="Copeland A."/>
            <person name="Lindquist E."/>
            <person name="Barry K."/>
            <person name="Schmutz J."/>
            <person name="Baker S.E."/>
            <person name="Ciuffetti L.M."/>
            <person name="Grigoriev I.V."/>
            <person name="Zhong S."/>
            <person name="Turgeon B.G."/>
        </authorList>
    </citation>
    <scope>NUCLEOTIDE SEQUENCE [LARGE SCALE GENOMIC DNA]</scope>
    <source>
        <strain evidence="23">ND90Pr / ATCC 201652</strain>
    </source>
</reference>
<dbReference type="InterPro" id="IPR045851">
    <property type="entry name" value="AMP-bd_C_sf"/>
</dbReference>
<gene>
    <name evidence="22" type="ORF">COCSADRAFT_136765</name>
</gene>
<dbReference type="HOGENOM" id="CLU_009454_0_0_1"/>
<dbReference type="Gene3D" id="1.20.1250.20">
    <property type="entry name" value="MFS general substrate transporter like domains"/>
    <property type="match status" value="1"/>
</dbReference>
<keyword evidence="10" id="KW-0547">Nucleotide-binding</keyword>